<dbReference type="PROSITE" id="PS50994">
    <property type="entry name" value="INTEGRASE"/>
    <property type="match status" value="1"/>
</dbReference>
<dbReference type="InterPro" id="IPR057670">
    <property type="entry name" value="SH3_retrovirus"/>
</dbReference>
<comment type="caution">
    <text evidence="3">The sequence shown here is derived from an EMBL/GenBank/DDBJ whole genome shotgun (WGS) entry which is preliminary data.</text>
</comment>
<evidence type="ECO:0000259" key="2">
    <source>
        <dbReference type="PROSITE" id="PS50994"/>
    </source>
</evidence>
<dbReference type="PANTHER" id="PTHR42648">
    <property type="entry name" value="TRANSPOSASE, PUTATIVE-RELATED"/>
    <property type="match status" value="1"/>
</dbReference>
<evidence type="ECO:0000313" key="4">
    <source>
        <dbReference type="Proteomes" id="UP001231189"/>
    </source>
</evidence>
<feature type="compositionally biased region" description="Low complexity" evidence="1">
    <location>
        <begin position="456"/>
        <end position="476"/>
    </location>
</feature>
<name>A0AAD8TVG9_LOLMU</name>
<keyword evidence="4" id="KW-1185">Reference proteome</keyword>
<accession>A0AAD8TVG9</accession>
<dbReference type="Pfam" id="PF25597">
    <property type="entry name" value="SH3_retrovirus"/>
    <property type="match status" value="1"/>
</dbReference>
<reference evidence="3" key="1">
    <citation type="submission" date="2023-07" db="EMBL/GenBank/DDBJ databases">
        <title>A chromosome-level genome assembly of Lolium multiflorum.</title>
        <authorList>
            <person name="Chen Y."/>
            <person name="Copetti D."/>
            <person name="Kolliker R."/>
            <person name="Studer B."/>
        </authorList>
    </citation>
    <scope>NUCLEOTIDE SEQUENCE</scope>
    <source>
        <strain evidence="3">02402/16</strain>
        <tissue evidence="3">Leaf</tissue>
    </source>
</reference>
<sequence>MLVPPSLRLVHLSTPPLRRGPPVTIRGPGLFTPTPCPCRAPLPGHHGAASSHPPGILCSAPACPGLRRPPGATPWDPALLTALQSAGAYGGGGDWFMDTGASAHMAAHPDVATTLTAFFAFVFTQFGRPIHALQTDNGKEFDNITIRSLLATHGAVFRLTCPYTSSQNGRAERMLRTLNDCLLYGVPPAYDDLRIFGCRCYPNTAATAEHAPCSLPCVFLGYPANTKGYRCYDPVSHRVLTSRHVYFDELVFPFQQGLLATPPTMPGAGALLRPRADDDHGGPSARPPGPSASSSRGARCPGASGAAVSRASPSAASSSLSRRLPRRRLAARRCGPRAHAHPRTCGRAAAVYPPTSTSAGPAATTGFRPLARSAAGSDRPSGRTTRSAGRPNRILGRPVRSAGRFDRTCNRPSPCTLSLLRGAHLGSRCLARPTLACRHAEREYDRNATGPGSWFPGPLTPTSSPTSGSSSTSSAPTALLSATRRVGLCAAFGNVLASCQHPDF</sequence>
<dbReference type="EMBL" id="JAUUTY010000001">
    <property type="protein sequence ID" value="KAK1692863.1"/>
    <property type="molecule type" value="Genomic_DNA"/>
</dbReference>
<feature type="region of interest" description="Disordered" evidence="1">
    <location>
        <begin position="446"/>
        <end position="476"/>
    </location>
</feature>
<dbReference type="Proteomes" id="UP001231189">
    <property type="component" value="Unassembled WGS sequence"/>
</dbReference>
<feature type="domain" description="Integrase catalytic" evidence="2">
    <location>
        <begin position="66"/>
        <end position="180"/>
    </location>
</feature>
<evidence type="ECO:0000313" key="3">
    <source>
        <dbReference type="EMBL" id="KAK1692863.1"/>
    </source>
</evidence>
<dbReference type="Gene3D" id="3.30.420.10">
    <property type="entry name" value="Ribonuclease H-like superfamily/Ribonuclease H"/>
    <property type="match status" value="1"/>
</dbReference>
<feature type="compositionally biased region" description="Low complexity" evidence="1">
    <location>
        <begin position="291"/>
        <end position="322"/>
    </location>
</feature>
<dbReference type="SUPFAM" id="SSF53098">
    <property type="entry name" value="Ribonuclease H-like"/>
    <property type="match status" value="1"/>
</dbReference>
<dbReference type="GO" id="GO:0015074">
    <property type="term" value="P:DNA integration"/>
    <property type="evidence" value="ECO:0007669"/>
    <property type="project" value="InterPro"/>
</dbReference>
<dbReference type="InterPro" id="IPR036397">
    <property type="entry name" value="RNaseH_sf"/>
</dbReference>
<dbReference type="AlphaFoldDB" id="A0AAD8TVG9"/>
<organism evidence="3 4">
    <name type="scientific">Lolium multiflorum</name>
    <name type="common">Italian ryegrass</name>
    <name type="synonym">Lolium perenne subsp. multiflorum</name>
    <dbReference type="NCBI Taxonomy" id="4521"/>
    <lineage>
        <taxon>Eukaryota</taxon>
        <taxon>Viridiplantae</taxon>
        <taxon>Streptophyta</taxon>
        <taxon>Embryophyta</taxon>
        <taxon>Tracheophyta</taxon>
        <taxon>Spermatophyta</taxon>
        <taxon>Magnoliopsida</taxon>
        <taxon>Liliopsida</taxon>
        <taxon>Poales</taxon>
        <taxon>Poaceae</taxon>
        <taxon>BOP clade</taxon>
        <taxon>Pooideae</taxon>
        <taxon>Poodae</taxon>
        <taxon>Poeae</taxon>
        <taxon>Poeae Chloroplast Group 2 (Poeae type)</taxon>
        <taxon>Loliodinae</taxon>
        <taxon>Loliinae</taxon>
        <taxon>Lolium</taxon>
    </lineage>
</organism>
<protein>
    <recommendedName>
        <fullName evidence="2">Integrase catalytic domain-containing protein</fullName>
    </recommendedName>
</protein>
<dbReference type="PANTHER" id="PTHR42648:SF26">
    <property type="entry name" value="INTEGRASE CATALYTIC DOMAIN-CONTAINING PROTEIN"/>
    <property type="match status" value="1"/>
</dbReference>
<feature type="compositionally biased region" description="Low complexity" evidence="1">
    <location>
        <begin position="353"/>
        <end position="366"/>
    </location>
</feature>
<feature type="region of interest" description="Disordered" evidence="1">
    <location>
        <begin position="265"/>
        <end position="396"/>
    </location>
</feature>
<proteinExistence type="predicted"/>
<feature type="compositionally biased region" description="Basic residues" evidence="1">
    <location>
        <begin position="323"/>
        <end position="344"/>
    </location>
</feature>
<dbReference type="InterPro" id="IPR039537">
    <property type="entry name" value="Retrotran_Ty1/copia-like"/>
</dbReference>
<dbReference type="InterPro" id="IPR001584">
    <property type="entry name" value="Integrase_cat-core"/>
</dbReference>
<gene>
    <name evidence="3" type="ORF">QYE76_009560</name>
</gene>
<evidence type="ECO:0000256" key="1">
    <source>
        <dbReference type="SAM" id="MobiDB-lite"/>
    </source>
</evidence>
<dbReference type="InterPro" id="IPR012337">
    <property type="entry name" value="RNaseH-like_sf"/>
</dbReference>
<dbReference type="GO" id="GO:0003676">
    <property type="term" value="F:nucleic acid binding"/>
    <property type="evidence" value="ECO:0007669"/>
    <property type="project" value="InterPro"/>
</dbReference>